<gene>
    <name evidence="1" type="ORF">NM688_g1758</name>
</gene>
<organism evidence="1 2">
    <name type="scientific">Phlebia brevispora</name>
    <dbReference type="NCBI Taxonomy" id="194682"/>
    <lineage>
        <taxon>Eukaryota</taxon>
        <taxon>Fungi</taxon>
        <taxon>Dikarya</taxon>
        <taxon>Basidiomycota</taxon>
        <taxon>Agaricomycotina</taxon>
        <taxon>Agaricomycetes</taxon>
        <taxon>Polyporales</taxon>
        <taxon>Meruliaceae</taxon>
        <taxon>Phlebia</taxon>
    </lineage>
</organism>
<dbReference type="EMBL" id="JANHOG010000199">
    <property type="protein sequence ID" value="KAJ3556922.1"/>
    <property type="molecule type" value="Genomic_DNA"/>
</dbReference>
<comment type="caution">
    <text evidence="1">The sequence shown here is derived from an EMBL/GenBank/DDBJ whole genome shotgun (WGS) entry which is preliminary data.</text>
</comment>
<reference evidence="1" key="1">
    <citation type="submission" date="2022-07" db="EMBL/GenBank/DDBJ databases">
        <title>Genome Sequence of Phlebia brevispora.</title>
        <authorList>
            <person name="Buettner E."/>
        </authorList>
    </citation>
    <scope>NUCLEOTIDE SEQUENCE</scope>
    <source>
        <strain evidence="1">MPL23</strain>
    </source>
</reference>
<keyword evidence="2" id="KW-1185">Reference proteome</keyword>
<dbReference type="Proteomes" id="UP001148662">
    <property type="component" value="Unassembled WGS sequence"/>
</dbReference>
<accession>A0ACC1TAE6</accession>
<evidence type="ECO:0000313" key="1">
    <source>
        <dbReference type="EMBL" id="KAJ3556922.1"/>
    </source>
</evidence>
<name>A0ACC1TAE6_9APHY</name>
<proteinExistence type="predicted"/>
<protein>
    <submittedName>
        <fullName evidence="1">Uncharacterized protein</fullName>
    </submittedName>
</protein>
<sequence>MSMTFLLVNSLVIFFTICVFLWAKYALSWSATPTLQTAPFSGSPHYSFSARRAICRGKPTNLTFTSPSPSKKNAEASPIILRTFKFETPLPAKDEDEVFSLLAPPSRNTSRMATPTPVLMELDSGRSSSPPPRTVAREPTSYVPLCRILEMDLTALPSLNTQLRGLAPSNAAISRRPTLSAQADSAATSRMPFVTSAESIASLSSDTSSEVPFPSPSRAPPKPSLAEPSIDSADVANTYIRRIKKPDTT</sequence>
<evidence type="ECO:0000313" key="2">
    <source>
        <dbReference type="Proteomes" id="UP001148662"/>
    </source>
</evidence>